<protein>
    <submittedName>
        <fullName evidence="3">SAMHD1</fullName>
        <ecNumber evidence="3">3.1.5.-</ecNumber>
    </submittedName>
</protein>
<dbReference type="SUPFAM" id="SSF109604">
    <property type="entry name" value="HD-domain/PDEase-like"/>
    <property type="match status" value="1"/>
</dbReference>
<evidence type="ECO:0000313" key="4">
    <source>
        <dbReference type="Proteomes" id="UP000507470"/>
    </source>
</evidence>
<dbReference type="OrthoDB" id="9991235at2759"/>
<accession>A0A6J8B1N7</accession>
<dbReference type="InterPro" id="IPR003607">
    <property type="entry name" value="HD/PDEase_dom"/>
</dbReference>
<dbReference type="AlphaFoldDB" id="A0A6J8B1N7"/>
<dbReference type="InterPro" id="IPR006674">
    <property type="entry name" value="HD_domain"/>
</dbReference>
<organism evidence="3 4">
    <name type="scientific">Mytilus coruscus</name>
    <name type="common">Sea mussel</name>
    <dbReference type="NCBI Taxonomy" id="42192"/>
    <lineage>
        <taxon>Eukaryota</taxon>
        <taxon>Metazoa</taxon>
        <taxon>Spiralia</taxon>
        <taxon>Lophotrochozoa</taxon>
        <taxon>Mollusca</taxon>
        <taxon>Bivalvia</taxon>
        <taxon>Autobranchia</taxon>
        <taxon>Pteriomorphia</taxon>
        <taxon>Mytilida</taxon>
        <taxon>Mytiloidea</taxon>
        <taxon>Mytilidae</taxon>
        <taxon>Mytilinae</taxon>
        <taxon>Mytilus</taxon>
    </lineage>
</organism>
<name>A0A6J8B1N7_MYTCO</name>
<dbReference type="InterPro" id="IPR050135">
    <property type="entry name" value="dGTPase-like"/>
</dbReference>
<dbReference type="EC" id="3.1.5.-" evidence="3"/>
<dbReference type="Proteomes" id="UP000507470">
    <property type="component" value="Unassembled WGS sequence"/>
</dbReference>
<dbReference type="Gene3D" id="1.10.3210.10">
    <property type="entry name" value="Hypothetical protein af1432"/>
    <property type="match status" value="1"/>
</dbReference>
<keyword evidence="4" id="KW-1185">Reference proteome</keyword>
<dbReference type="CDD" id="cd00077">
    <property type="entry name" value="HDc"/>
    <property type="match status" value="1"/>
</dbReference>
<evidence type="ECO:0000313" key="3">
    <source>
        <dbReference type="EMBL" id="CAC5377403.1"/>
    </source>
</evidence>
<dbReference type="GO" id="GO:0006203">
    <property type="term" value="P:dGTP catabolic process"/>
    <property type="evidence" value="ECO:0007669"/>
    <property type="project" value="TreeGrafter"/>
</dbReference>
<dbReference type="PANTHER" id="PTHR11373:SF4">
    <property type="entry name" value="DEOXYNUCLEOSIDE TRIPHOSPHATE TRIPHOSPHOHYDROLASE SAMHD1"/>
    <property type="match status" value="1"/>
</dbReference>
<proteinExistence type="inferred from homology"/>
<keyword evidence="3" id="KW-0378">Hydrolase</keyword>
<gene>
    <name evidence="3" type="ORF">MCOR_13721</name>
</gene>
<evidence type="ECO:0000259" key="2">
    <source>
        <dbReference type="SMART" id="SM00471"/>
    </source>
</evidence>
<dbReference type="GO" id="GO:0005634">
    <property type="term" value="C:nucleus"/>
    <property type="evidence" value="ECO:0007669"/>
    <property type="project" value="TreeGrafter"/>
</dbReference>
<sequence length="251" mass="29130">MSKILNDSIHGTITLDPLLVKIIDTPQFQRLRNIKQLGGCYFVYPSASHNRFEHSIGTCFLASELAHQLQQRLDQDMENIKKSNDTANEYAMKLEKAKMTEEDLLCIEIAGLCHDIGPLKGVRSINETQILTSLGEIEETYTTEDKTERTINDMEYISGIVDISRFDTYRKLLHVTSYVVRFIQKCRRKQRNTGPLTVNEIDRSPLMWIRDTQQNKYLDIYDDLQRIGKLKHSLFKQLKLYQELIGLQAKT</sequence>
<dbReference type="Pfam" id="PF01966">
    <property type="entry name" value="HD"/>
    <property type="match status" value="1"/>
</dbReference>
<reference evidence="3 4" key="1">
    <citation type="submission" date="2020-06" db="EMBL/GenBank/DDBJ databases">
        <authorList>
            <person name="Li R."/>
            <person name="Bekaert M."/>
        </authorList>
    </citation>
    <scope>NUCLEOTIDE SEQUENCE [LARGE SCALE GENOMIC DNA]</scope>
    <source>
        <strain evidence="4">wild</strain>
    </source>
</reference>
<evidence type="ECO:0000256" key="1">
    <source>
        <dbReference type="ARBA" id="ARBA00005776"/>
    </source>
</evidence>
<dbReference type="GO" id="GO:0008832">
    <property type="term" value="F:dGTPase activity"/>
    <property type="evidence" value="ECO:0007669"/>
    <property type="project" value="TreeGrafter"/>
</dbReference>
<dbReference type="EMBL" id="CACVKT020002364">
    <property type="protein sequence ID" value="CAC5377403.1"/>
    <property type="molecule type" value="Genomic_DNA"/>
</dbReference>
<dbReference type="PANTHER" id="PTHR11373">
    <property type="entry name" value="DEOXYNUCLEOSIDE TRIPHOSPHATE TRIPHOSPHOHYDROLASE"/>
    <property type="match status" value="1"/>
</dbReference>
<feature type="domain" description="HD/PDEase" evidence="2">
    <location>
        <begin position="47"/>
        <end position="166"/>
    </location>
</feature>
<comment type="similarity">
    <text evidence="1">Belongs to the SAMHD1 family.</text>
</comment>
<dbReference type="SMART" id="SM00471">
    <property type="entry name" value="HDc"/>
    <property type="match status" value="1"/>
</dbReference>